<dbReference type="AlphaFoldDB" id="A0A7J5XH20"/>
<dbReference type="InterPro" id="IPR001283">
    <property type="entry name" value="CRISP-related"/>
</dbReference>
<dbReference type="SUPFAM" id="SSF55797">
    <property type="entry name" value="PR-1-like"/>
    <property type="match status" value="1"/>
</dbReference>
<dbReference type="SMART" id="SM00198">
    <property type="entry name" value="SCP"/>
    <property type="match status" value="1"/>
</dbReference>
<proteinExistence type="predicted"/>
<feature type="region of interest" description="Disordered" evidence="1">
    <location>
        <begin position="238"/>
        <end position="257"/>
    </location>
</feature>
<evidence type="ECO:0000313" key="4">
    <source>
        <dbReference type="Proteomes" id="UP000518266"/>
    </source>
</evidence>
<dbReference type="Pfam" id="PF00188">
    <property type="entry name" value="CAP"/>
    <property type="match status" value="1"/>
</dbReference>
<dbReference type="Gene3D" id="3.40.33.10">
    <property type="entry name" value="CAP"/>
    <property type="match status" value="1"/>
</dbReference>
<accession>A0A7J5XH20</accession>
<sequence length="479" mass="54549">MRHCDQFLQLHNAKRCIQKNTDVMVNTAWPRAGCRQIDDYSSDVMTQTQDEWYGSPDVTAALWTQMLQLAVLQTQKSSNQVPSKDQVGDTVALVSAKQQPDLYLDDSRKHADSSLFLSTGTNTGLREASAEGGKHGGNLEQYIVVINPDHQFQHLRSPSLPRRFCWESTNVPATREEEEEEEGKKEEKRRRKILPMKTMTCGGFSLSGSASAHSWSLAEQNKCNLYRRTKKLQLTHSLHSTGAPEGTQPGKNKHKSRCKRRSLHGSLYSAASLIHHAVSVIRRRLYTSVHVIWCQCIVQHHPRSLRVSAGNNFTSAAQSSGTDSSSLSRSRRRRFISQNDMLAILDYHNKVRGKVFPPAANMEYMNLSVRTGRYRSILQLVKPWYDEVKDYSFPYPRDCNPRCPLRCYGPMCTHYTQMVWATSNKVGCAIHTCHNMNVWGSVWKRATYLVCNYSPNYGGSCSNNMCFPALKTNYLHWFK</sequence>
<protein>
    <recommendedName>
        <fullName evidence="2">SCP domain-containing protein</fullName>
    </recommendedName>
</protein>
<evidence type="ECO:0000259" key="2">
    <source>
        <dbReference type="SMART" id="SM00198"/>
    </source>
</evidence>
<keyword evidence="4" id="KW-1185">Reference proteome</keyword>
<evidence type="ECO:0000256" key="1">
    <source>
        <dbReference type="SAM" id="MobiDB-lite"/>
    </source>
</evidence>
<dbReference type="InterPro" id="IPR014044">
    <property type="entry name" value="CAP_dom"/>
</dbReference>
<feature type="domain" description="SCP" evidence="2">
    <location>
        <begin position="339"/>
        <end position="459"/>
    </location>
</feature>
<dbReference type="PANTHER" id="PTHR10334">
    <property type="entry name" value="CYSTEINE-RICH SECRETORY PROTEIN-RELATED"/>
    <property type="match status" value="1"/>
</dbReference>
<reference evidence="3 4" key="1">
    <citation type="submission" date="2020-03" db="EMBL/GenBank/DDBJ databases">
        <title>Dissostichus mawsoni Genome sequencing and assembly.</title>
        <authorList>
            <person name="Park H."/>
        </authorList>
    </citation>
    <scope>NUCLEOTIDE SEQUENCE [LARGE SCALE GENOMIC DNA]</scope>
    <source>
        <strain evidence="3">DM0001</strain>
        <tissue evidence="3">Muscle</tissue>
    </source>
</reference>
<dbReference type="OrthoDB" id="414826at2759"/>
<dbReference type="PRINTS" id="PR00837">
    <property type="entry name" value="V5TPXLIKE"/>
</dbReference>
<comment type="caution">
    <text evidence="3">The sequence shown here is derived from an EMBL/GenBank/DDBJ whole genome shotgun (WGS) entry which is preliminary data.</text>
</comment>
<dbReference type="EMBL" id="JAAKFY010000024">
    <property type="protein sequence ID" value="KAF3835937.1"/>
    <property type="molecule type" value="Genomic_DNA"/>
</dbReference>
<evidence type="ECO:0000313" key="3">
    <source>
        <dbReference type="EMBL" id="KAF3835937.1"/>
    </source>
</evidence>
<name>A0A7J5XH20_DISMA</name>
<organism evidence="3 4">
    <name type="scientific">Dissostichus mawsoni</name>
    <name type="common">Antarctic cod</name>
    <dbReference type="NCBI Taxonomy" id="36200"/>
    <lineage>
        <taxon>Eukaryota</taxon>
        <taxon>Metazoa</taxon>
        <taxon>Chordata</taxon>
        <taxon>Craniata</taxon>
        <taxon>Vertebrata</taxon>
        <taxon>Euteleostomi</taxon>
        <taxon>Actinopterygii</taxon>
        <taxon>Neopterygii</taxon>
        <taxon>Teleostei</taxon>
        <taxon>Neoteleostei</taxon>
        <taxon>Acanthomorphata</taxon>
        <taxon>Eupercaria</taxon>
        <taxon>Perciformes</taxon>
        <taxon>Notothenioidei</taxon>
        <taxon>Nototheniidae</taxon>
        <taxon>Dissostichus</taxon>
    </lineage>
</organism>
<gene>
    <name evidence="3" type="ORF">F7725_028495</name>
</gene>
<dbReference type="InterPro" id="IPR035940">
    <property type="entry name" value="CAP_sf"/>
</dbReference>
<dbReference type="Proteomes" id="UP000518266">
    <property type="component" value="Unassembled WGS sequence"/>
</dbReference>